<dbReference type="AlphaFoldDB" id="A0AAV5GCG0"/>
<organism evidence="4 5">
    <name type="scientific">Rhodotorula paludigena</name>
    <dbReference type="NCBI Taxonomy" id="86838"/>
    <lineage>
        <taxon>Eukaryota</taxon>
        <taxon>Fungi</taxon>
        <taxon>Dikarya</taxon>
        <taxon>Basidiomycota</taxon>
        <taxon>Pucciniomycotina</taxon>
        <taxon>Microbotryomycetes</taxon>
        <taxon>Sporidiobolales</taxon>
        <taxon>Sporidiobolaceae</taxon>
        <taxon>Rhodotorula</taxon>
    </lineage>
</organism>
<dbReference type="GO" id="GO:0005737">
    <property type="term" value="C:cytoplasm"/>
    <property type="evidence" value="ECO:0007669"/>
    <property type="project" value="TreeGrafter"/>
</dbReference>
<evidence type="ECO:0000259" key="2">
    <source>
        <dbReference type="Pfam" id="PF24173"/>
    </source>
</evidence>
<evidence type="ECO:0000259" key="3">
    <source>
        <dbReference type="Pfam" id="PF24181"/>
    </source>
</evidence>
<dbReference type="InterPro" id="IPR049362">
    <property type="entry name" value="TTI1_rpt"/>
</dbReference>
<dbReference type="InterPro" id="IPR016024">
    <property type="entry name" value="ARM-type_fold"/>
</dbReference>
<feature type="compositionally biased region" description="Basic and acidic residues" evidence="1">
    <location>
        <begin position="938"/>
        <end position="948"/>
    </location>
</feature>
<reference evidence="4 5" key="1">
    <citation type="submission" date="2021-12" db="EMBL/GenBank/DDBJ databases">
        <title>High titer production of polyol ester of fatty acids by Rhodotorula paludigena BS15 towards product separation-free biomass refinery.</title>
        <authorList>
            <person name="Mano J."/>
            <person name="Ono H."/>
            <person name="Tanaka T."/>
            <person name="Naito K."/>
            <person name="Sushida H."/>
            <person name="Ike M."/>
            <person name="Tokuyasu K."/>
            <person name="Kitaoka M."/>
        </authorList>
    </citation>
    <scope>NUCLEOTIDE SEQUENCE [LARGE SCALE GENOMIC DNA]</scope>
    <source>
        <strain evidence="4 5">BS15</strain>
    </source>
</reference>
<comment type="caution">
    <text evidence="4">The sequence shown here is derived from an EMBL/GenBank/DDBJ whole genome shotgun (WGS) entry which is preliminary data.</text>
</comment>
<proteinExistence type="predicted"/>
<feature type="region of interest" description="Disordered" evidence="1">
    <location>
        <begin position="168"/>
        <end position="187"/>
    </location>
</feature>
<name>A0AAV5GCG0_9BASI</name>
<feature type="region of interest" description="Disordered" evidence="1">
    <location>
        <begin position="360"/>
        <end position="390"/>
    </location>
</feature>
<evidence type="ECO:0000256" key="1">
    <source>
        <dbReference type="SAM" id="MobiDB-lite"/>
    </source>
</evidence>
<dbReference type="InterPro" id="IPR052587">
    <property type="entry name" value="TELO2-interacting_protein_1"/>
</dbReference>
<evidence type="ECO:0000313" key="5">
    <source>
        <dbReference type="Proteomes" id="UP001342314"/>
    </source>
</evidence>
<dbReference type="Pfam" id="PF24173">
    <property type="entry name" value="TPR_TTI1_N"/>
    <property type="match status" value="1"/>
</dbReference>
<feature type="region of interest" description="Disordered" evidence="1">
    <location>
        <begin position="938"/>
        <end position="1004"/>
    </location>
</feature>
<protein>
    <submittedName>
        <fullName evidence="4">Uncharacterized protein</fullName>
    </submittedName>
</protein>
<sequence>MLLRDSRDRADQAGSQFKSLTVPLLDAARLPPAAQSTRLIVQALEKITALLRATPAASFSPALANYVSFPLSSLLRPTFDGRDRGDLVLEATMQALSVLVDRWRAVGMEPRVRQELWIMTALTLGGPLDPAGPGRGGAAAKGKGKAIERTEEAQLAMVGVLLALMRVDGEEPPKPQHKDSEDDPLGERIDWSKVDTAHPGSFDEASEAVANPSPPIPILFHTLTTLLALAVEPTSLLQLQLASLDALQILLVDYLARPSGTSPAPGTPSPLLATALPGTASTLSRISLSMPSSSKTEFGASTRRQASGVIVAALRTLAVLIVAVVSDVRTSALREGVEGDATAASLEELVEDRLQSMTVEGADDPDVDDAPAPPPPDPPSSTPPSGPTVPTASWLRYTLTSLHTLFSALSPLGTHESPLVRAALVELFAKVLADCANTLGEHAEILLEGLLSLASDDWDSVRDPARRALLASIALPTDPVQLGLHPLTLSQRVVQRRLTSLPGALRRQDEHAVRRGASIIRSALELLPPSSPNSRSSSPLHGLERWSWSLLGALNLERVPAAGRAVEGGMALAWITDTTSGSSSASTSATTYPPIRLRGISEASTVAALEALWESLGRAAVAEEQEGEVVDQFLGVALGPRRGEPIAASALWVLDGVLRGFCGAGEGSSAQKKTQKKLFRQTVRAILALLEDLEVPDEPEHEPSSRQSDVVTVEEIDETSTPLRLVEHKKGVIDTPSLDSYKPVAALVTTRESRASHVLVLSSLSLRLLATSASLLAASFQPFLMQALYHVLVHLSPTTHAYLRAHAQHALALITLATAHESPEALVLANVDYVVNSVSQRLSVSRLEPQAPLVLVEMIRLVGKPIVPMVQDLVDDVFEALDDYHGYEQLTVGLWAVLDALLKVMVDDVPAKVDEPRKDLMRVDPADDWKALEHWLAHRHDEPEKTQNDVDEEAADDARLPRDNPRRPFDSGLKEESAPDEADAGEASAGAKPSFSSDAVAPPTRPQRITAQIVSKAVYFLSHTSPFLRARVLSLLSSSVVLLTLPDPSLSLSSSSSATTREADLLPVLHRAWPFVLARLAPPPREPPPVLLAAVELVERLSAHVGAFLARRFADDVWPRLRALLAWDDDAATERARGLDAHSESHRLCRAVLCTLERAARCVPLKEPDVWDMALALRRFLVPRRTGEEELRALAERCYDALAGVNADAVWVVLRASTASEQEREREGLPRWLSRGWEGVEWGDEVRRVLQRL</sequence>
<dbReference type="InterPro" id="IPR057566">
    <property type="entry name" value="TPR_TTI1_N"/>
</dbReference>
<keyword evidence="5" id="KW-1185">Reference proteome</keyword>
<feature type="domain" description="TTI1 C-terminal TPR" evidence="3">
    <location>
        <begin position="897"/>
        <end position="1211"/>
    </location>
</feature>
<feature type="domain" description="TTI1 N-terminal TPR" evidence="2">
    <location>
        <begin position="215"/>
        <end position="457"/>
    </location>
</feature>
<dbReference type="Proteomes" id="UP001342314">
    <property type="component" value="Unassembled WGS sequence"/>
</dbReference>
<dbReference type="PANTHER" id="PTHR18460:SF3">
    <property type="entry name" value="TELO2-INTERACTING PROTEIN 1 HOMOLOG"/>
    <property type="match status" value="1"/>
</dbReference>
<dbReference type="PANTHER" id="PTHR18460">
    <property type="entry name" value="TEL2 INTERACTING PROTEIN 1 TTI1 FAMILY MEMBER"/>
    <property type="match status" value="1"/>
</dbReference>
<dbReference type="EMBL" id="BQKY01000001">
    <property type="protein sequence ID" value="GJN87524.1"/>
    <property type="molecule type" value="Genomic_DNA"/>
</dbReference>
<feature type="compositionally biased region" description="Basic and acidic residues" evidence="1">
    <location>
        <begin position="956"/>
        <end position="977"/>
    </location>
</feature>
<accession>A0AAV5GCG0</accession>
<evidence type="ECO:0000313" key="4">
    <source>
        <dbReference type="EMBL" id="GJN87524.1"/>
    </source>
</evidence>
<dbReference type="Pfam" id="PF21547">
    <property type="entry name" value="TTI1"/>
    <property type="match status" value="1"/>
</dbReference>
<feature type="compositionally biased region" description="Pro residues" evidence="1">
    <location>
        <begin position="371"/>
        <end position="387"/>
    </location>
</feature>
<dbReference type="InterPro" id="IPR057567">
    <property type="entry name" value="TPR_TTI1_C"/>
</dbReference>
<dbReference type="Pfam" id="PF24181">
    <property type="entry name" value="TPR_TTI1_C"/>
    <property type="match status" value="1"/>
</dbReference>
<gene>
    <name evidence="4" type="ORF">Rhopal_000475-T1</name>
</gene>
<dbReference type="SUPFAM" id="SSF48371">
    <property type="entry name" value="ARM repeat"/>
    <property type="match status" value="1"/>
</dbReference>